<feature type="non-terminal residue" evidence="2">
    <location>
        <position position="1"/>
    </location>
</feature>
<feature type="region of interest" description="Disordered" evidence="1">
    <location>
        <begin position="288"/>
        <end position="321"/>
    </location>
</feature>
<organism evidence="2 3">
    <name type="scientific">Botryobasidium botryosum (strain FD-172 SS1)</name>
    <dbReference type="NCBI Taxonomy" id="930990"/>
    <lineage>
        <taxon>Eukaryota</taxon>
        <taxon>Fungi</taxon>
        <taxon>Dikarya</taxon>
        <taxon>Basidiomycota</taxon>
        <taxon>Agaricomycotina</taxon>
        <taxon>Agaricomycetes</taxon>
        <taxon>Cantharellales</taxon>
        <taxon>Botryobasidiaceae</taxon>
        <taxon>Botryobasidium</taxon>
    </lineage>
</organism>
<gene>
    <name evidence="2" type="ORF">BOTBODRAFT_93667</name>
</gene>
<keyword evidence="3" id="KW-1185">Reference proteome</keyword>
<dbReference type="Proteomes" id="UP000027195">
    <property type="component" value="Unassembled WGS sequence"/>
</dbReference>
<dbReference type="AlphaFoldDB" id="A0A067M8Y8"/>
<evidence type="ECO:0008006" key="4">
    <source>
        <dbReference type="Google" id="ProtNLM"/>
    </source>
</evidence>
<evidence type="ECO:0000313" key="3">
    <source>
        <dbReference type="Proteomes" id="UP000027195"/>
    </source>
</evidence>
<dbReference type="InParanoid" id="A0A067M8Y8"/>
<accession>A0A067M8Y8</accession>
<dbReference type="STRING" id="930990.A0A067M8Y8"/>
<dbReference type="HOGENOM" id="CLU_036093_2_1_1"/>
<dbReference type="OrthoDB" id="2564904at2759"/>
<evidence type="ECO:0000256" key="1">
    <source>
        <dbReference type="SAM" id="MobiDB-lite"/>
    </source>
</evidence>
<proteinExistence type="predicted"/>
<feature type="non-terminal residue" evidence="2">
    <location>
        <position position="348"/>
    </location>
</feature>
<protein>
    <recommendedName>
        <fullName evidence="4">Macrofage activating glycoprotein</fullName>
    </recommendedName>
</protein>
<evidence type="ECO:0000313" key="2">
    <source>
        <dbReference type="EMBL" id="KDQ12233.1"/>
    </source>
</evidence>
<name>A0A067M8Y8_BOTB1</name>
<dbReference type="EMBL" id="KL198051">
    <property type="protein sequence ID" value="KDQ12233.1"/>
    <property type="molecule type" value="Genomic_DNA"/>
</dbReference>
<reference evidence="3" key="1">
    <citation type="journal article" date="2014" name="Proc. Natl. Acad. Sci. U.S.A.">
        <title>Extensive sampling of basidiomycete genomes demonstrates inadequacy of the white-rot/brown-rot paradigm for wood decay fungi.</title>
        <authorList>
            <person name="Riley R."/>
            <person name="Salamov A.A."/>
            <person name="Brown D.W."/>
            <person name="Nagy L.G."/>
            <person name="Floudas D."/>
            <person name="Held B.W."/>
            <person name="Levasseur A."/>
            <person name="Lombard V."/>
            <person name="Morin E."/>
            <person name="Otillar R."/>
            <person name="Lindquist E.A."/>
            <person name="Sun H."/>
            <person name="LaButti K.M."/>
            <person name="Schmutz J."/>
            <person name="Jabbour D."/>
            <person name="Luo H."/>
            <person name="Baker S.E."/>
            <person name="Pisabarro A.G."/>
            <person name="Walton J.D."/>
            <person name="Blanchette R.A."/>
            <person name="Henrissat B."/>
            <person name="Martin F."/>
            <person name="Cullen D."/>
            <person name="Hibbett D.S."/>
            <person name="Grigoriev I.V."/>
        </authorList>
    </citation>
    <scope>NUCLEOTIDE SEQUENCE [LARGE SCALE GENOMIC DNA]</scope>
    <source>
        <strain evidence="3">FD-172 SS1</strain>
    </source>
</reference>
<sequence>ATTYDTGTDIPLASKVFAWTDLPYQADTGNGPRGTQQGYNRCNSTTEGPNSWCQTATVNHLDDFCLWAPPMTNSTIADTEGETVAWCTKKGRGTRTIPGGALTGVQYMVTPDYVQVIGFINQALIDMNPMDSGGELDPHGADLRGNALGALMYSNAFPSNNGNNGTFQQVHEWHNFMGGGMFCIKVCDPAGANAANYCQHIYDRIGCKYNAPATYTNNTFVACQGESQDFPGVYTSNGVVMTYTQPAESLGPISTIPYDPRIPASSNCVTYSSTALYTDLVQPTSASTSASGAATHASGSTTKGGSAGPAATGGSSSNSAGRLGSAESSMCGVLATVAVGLLAFGAML</sequence>